<feature type="region of interest" description="Disordered" evidence="1">
    <location>
        <begin position="1"/>
        <end position="34"/>
    </location>
</feature>
<evidence type="ECO:0000313" key="3">
    <source>
        <dbReference type="Proteomes" id="UP001153076"/>
    </source>
</evidence>
<accession>A0A9Q1GFC2</accession>
<feature type="compositionally biased region" description="Polar residues" evidence="1">
    <location>
        <begin position="1"/>
        <end position="11"/>
    </location>
</feature>
<gene>
    <name evidence="2" type="ORF">Cgig2_018019</name>
</gene>
<protein>
    <submittedName>
        <fullName evidence="2">Uncharacterized protein</fullName>
    </submittedName>
</protein>
<dbReference type="EMBL" id="JAKOGI010005939">
    <property type="protein sequence ID" value="KAJ8419227.1"/>
    <property type="molecule type" value="Genomic_DNA"/>
</dbReference>
<organism evidence="2 3">
    <name type="scientific">Carnegiea gigantea</name>
    <dbReference type="NCBI Taxonomy" id="171969"/>
    <lineage>
        <taxon>Eukaryota</taxon>
        <taxon>Viridiplantae</taxon>
        <taxon>Streptophyta</taxon>
        <taxon>Embryophyta</taxon>
        <taxon>Tracheophyta</taxon>
        <taxon>Spermatophyta</taxon>
        <taxon>Magnoliopsida</taxon>
        <taxon>eudicotyledons</taxon>
        <taxon>Gunneridae</taxon>
        <taxon>Pentapetalae</taxon>
        <taxon>Caryophyllales</taxon>
        <taxon>Cactineae</taxon>
        <taxon>Cactaceae</taxon>
        <taxon>Cactoideae</taxon>
        <taxon>Echinocereeae</taxon>
        <taxon>Carnegiea</taxon>
    </lineage>
</organism>
<proteinExistence type="predicted"/>
<sequence>MISQQPASADSRTLEEENTWTQAPPTPQIDETAPSSPVFRTVGPTNLTSSYASLVNPFEGTELKFIPSASINGNKCAKLDKADVGSGVEYWQNAVLCSTLGANLPSEVIKGFLNRIWADFSIGKILHISLMSMICSLDNQLAMNGSLINAHIAECMDMRSPLVGKRGLQGKNGEWFRSHKRHLLILRNLLPKTKTQRQASLQLQGNQEPIKAQSRSKALGNLSLRTLSKY</sequence>
<dbReference type="Proteomes" id="UP001153076">
    <property type="component" value="Unassembled WGS sequence"/>
</dbReference>
<reference evidence="2" key="1">
    <citation type="submission" date="2022-04" db="EMBL/GenBank/DDBJ databases">
        <title>Carnegiea gigantea Genome sequencing and assembly v2.</title>
        <authorList>
            <person name="Copetti D."/>
            <person name="Sanderson M.J."/>
            <person name="Burquez A."/>
            <person name="Wojciechowski M.F."/>
        </authorList>
    </citation>
    <scope>NUCLEOTIDE SEQUENCE</scope>
    <source>
        <strain evidence="2">SGP5-SGP5p</strain>
        <tissue evidence="2">Aerial part</tissue>
    </source>
</reference>
<comment type="caution">
    <text evidence="2">The sequence shown here is derived from an EMBL/GenBank/DDBJ whole genome shotgun (WGS) entry which is preliminary data.</text>
</comment>
<keyword evidence="3" id="KW-1185">Reference proteome</keyword>
<dbReference type="AlphaFoldDB" id="A0A9Q1GFC2"/>
<evidence type="ECO:0000256" key="1">
    <source>
        <dbReference type="SAM" id="MobiDB-lite"/>
    </source>
</evidence>
<evidence type="ECO:0000313" key="2">
    <source>
        <dbReference type="EMBL" id="KAJ8419227.1"/>
    </source>
</evidence>
<name>A0A9Q1GFC2_9CARY</name>
<dbReference type="OrthoDB" id="425619at2759"/>